<keyword evidence="19" id="KW-0732">Signal</keyword>
<evidence type="ECO:0000256" key="15">
    <source>
        <dbReference type="ARBA" id="ARBA00023209"/>
    </source>
</evidence>
<dbReference type="EC" id="3.6.1.26" evidence="6"/>
<accession>A0A1N7SGA5</accession>
<organism evidence="20 21">
    <name type="scientific">Paraburkholderia piptadeniae</name>
    <dbReference type="NCBI Taxonomy" id="1701573"/>
    <lineage>
        <taxon>Bacteria</taxon>
        <taxon>Pseudomonadati</taxon>
        <taxon>Pseudomonadota</taxon>
        <taxon>Betaproteobacteria</taxon>
        <taxon>Burkholderiales</taxon>
        <taxon>Burkholderiaceae</taxon>
        <taxon>Paraburkholderia</taxon>
    </lineage>
</organism>
<evidence type="ECO:0000256" key="7">
    <source>
        <dbReference type="ARBA" id="ARBA00019608"/>
    </source>
</evidence>
<comment type="similarity">
    <text evidence="5">Belongs to the Cdh family.</text>
</comment>
<comment type="subcellular location">
    <subcellularLocation>
        <location evidence="2">Cell membrane</location>
        <topology evidence="2">Single-pass membrane protein</topology>
    </subcellularLocation>
</comment>
<keyword evidence="9" id="KW-0444">Lipid biosynthesis</keyword>
<evidence type="ECO:0000256" key="11">
    <source>
        <dbReference type="ARBA" id="ARBA00022801"/>
    </source>
</evidence>
<evidence type="ECO:0000256" key="13">
    <source>
        <dbReference type="ARBA" id="ARBA00023098"/>
    </source>
</evidence>
<sequence>MIRPRLRHLAALALALCTSGCAIIAAADPNALWSIVNRQCVPVARASGSPGFCTTVDLSKRYAILKDINGNTQYLLIPTDRVTGIESPSVLDANAPEYWADAWKARQYVGSRIGLTFPPNQLGLEINSKYRRTQQQLHIHMDCMHDDIIKNLAHYRTAEPGKWQWTTLDGNRYRVMRVLSLTGDSDPFRIVARDRQGSDAMAQQTILVTGAGPSDSDGWLVVNSGLELDDGSGTAEPLLDHSCEIGMHQ</sequence>
<keyword evidence="16" id="KW-1208">Phospholipid metabolism</keyword>
<dbReference type="GO" id="GO:0008715">
    <property type="term" value="F:CDP-diacylglycerol diphosphatase activity"/>
    <property type="evidence" value="ECO:0007669"/>
    <property type="project" value="UniProtKB-EC"/>
</dbReference>
<keyword evidence="11 20" id="KW-0378">Hydrolase</keyword>
<evidence type="ECO:0000256" key="2">
    <source>
        <dbReference type="ARBA" id="ARBA00004162"/>
    </source>
</evidence>
<dbReference type="AlphaFoldDB" id="A0A1N7SGA5"/>
<dbReference type="EMBL" id="CYGY02000050">
    <property type="protein sequence ID" value="SIT46423.1"/>
    <property type="molecule type" value="Genomic_DNA"/>
</dbReference>
<name>A0A1N7SGA5_9BURK</name>
<dbReference type="Pfam" id="PF02611">
    <property type="entry name" value="CDH"/>
    <property type="match status" value="1"/>
</dbReference>
<dbReference type="SUPFAM" id="SSF54197">
    <property type="entry name" value="HIT-like"/>
    <property type="match status" value="1"/>
</dbReference>
<keyword evidence="12" id="KW-1133">Transmembrane helix</keyword>
<keyword evidence="8" id="KW-1003">Cell membrane</keyword>
<evidence type="ECO:0000256" key="18">
    <source>
        <dbReference type="ARBA" id="ARBA00032892"/>
    </source>
</evidence>
<evidence type="ECO:0000256" key="5">
    <source>
        <dbReference type="ARBA" id="ARBA00006435"/>
    </source>
</evidence>
<evidence type="ECO:0000256" key="12">
    <source>
        <dbReference type="ARBA" id="ARBA00022989"/>
    </source>
</evidence>
<keyword evidence="13" id="KW-0443">Lipid metabolism</keyword>
<dbReference type="Proteomes" id="UP000195569">
    <property type="component" value="Unassembled WGS sequence"/>
</dbReference>
<evidence type="ECO:0000256" key="3">
    <source>
        <dbReference type="ARBA" id="ARBA00004927"/>
    </source>
</evidence>
<evidence type="ECO:0000256" key="1">
    <source>
        <dbReference type="ARBA" id="ARBA00001007"/>
    </source>
</evidence>
<comment type="pathway">
    <text evidence="3">Phospholipid metabolism; CDP-diacylglycerol degradation; phosphatidate from CDP-diacylglycerol: step 1/1.</text>
</comment>
<feature type="chain" id="PRO_5013179186" description="CDP-diacylglycerol pyrophosphatase" evidence="19">
    <location>
        <begin position="28"/>
        <end position="249"/>
    </location>
</feature>
<evidence type="ECO:0000256" key="10">
    <source>
        <dbReference type="ARBA" id="ARBA00022692"/>
    </source>
</evidence>
<dbReference type="GO" id="GO:0008654">
    <property type="term" value="P:phospholipid biosynthetic process"/>
    <property type="evidence" value="ECO:0007669"/>
    <property type="project" value="UniProtKB-KW"/>
</dbReference>
<dbReference type="GO" id="GO:0005886">
    <property type="term" value="C:plasma membrane"/>
    <property type="evidence" value="ECO:0007669"/>
    <property type="project" value="UniProtKB-SubCell"/>
</dbReference>
<dbReference type="InterPro" id="IPR036265">
    <property type="entry name" value="HIT-like_sf"/>
</dbReference>
<gene>
    <name evidence="20" type="ORF">BN2476_500216</name>
</gene>
<keyword evidence="21" id="KW-1185">Reference proteome</keyword>
<evidence type="ECO:0000256" key="4">
    <source>
        <dbReference type="ARBA" id="ARBA00005189"/>
    </source>
</evidence>
<protein>
    <recommendedName>
        <fullName evidence="7">CDP-diacylglycerol pyrophosphatase</fullName>
        <ecNumber evidence="6">3.6.1.26</ecNumber>
    </recommendedName>
    <alternativeName>
        <fullName evidence="17">CDP-diacylglycerol phosphatidylhydrolase</fullName>
    </alternativeName>
    <alternativeName>
        <fullName evidence="18">CDP-diglyceride hydrolase</fullName>
    </alternativeName>
</protein>
<dbReference type="OrthoDB" id="481399at2"/>
<comment type="caution">
    <text evidence="20">The sequence shown here is derived from an EMBL/GenBank/DDBJ whole genome shotgun (WGS) entry which is preliminary data.</text>
</comment>
<dbReference type="GO" id="GO:0046342">
    <property type="term" value="P:CDP-diacylglycerol catabolic process"/>
    <property type="evidence" value="ECO:0007669"/>
    <property type="project" value="UniProtKB-UniPathway"/>
</dbReference>
<dbReference type="RefSeq" id="WP_087737059.1">
    <property type="nucleotide sequence ID" value="NZ_CYGY02000050.1"/>
</dbReference>
<evidence type="ECO:0000313" key="21">
    <source>
        <dbReference type="Proteomes" id="UP000195569"/>
    </source>
</evidence>
<evidence type="ECO:0000256" key="19">
    <source>
        <dbReference type="SAM" id="SignalP"/>
    </source>
</evidence>
<comment type="pathway">
    <text evidence="4">Lipid metabolism.</text>
</comment>
<reference evidence="20" key="1">
    <citation type="submission" date="2016-12" db="EMBL/GenBank/DDBJ databases">
        <authorList>
            <person name="Moulin L."/>
        </authorList>
    </citation>
    <scope>NUCLEOTIDE SEQUENCE [LARGE SCALE GENOMIC DNA]</scope>
    <source>
        <strain evidence="20">STM 7183</strain>
    </source>
</reference>
<comment type="catalytic activity">
    <reaction evidence="1">
        <text>a CDP-1,2-diacyl-sn-glycerol + H2O = a 1,2-diacyl-sn-glycero-3-phosphate + CMP + 2 H(+)</text>
        <dbReference type="Rhea" id="RHEA:15221"/>
        <dbReference type="ChEBI" id="CHEBI:15377"/>
        <dbReference type="ChEBI" id="CHEBI:15378"/>
        <dbReference type="ChEBI" id="CHEBI:58332"/>
        <dbReference type="ChEBI" id="CHEBI:58608"/>
        <dbReference type="ChEBI" id="CHEBI:60377"/>
        <dbReference type="EC" id="3.6.1.26"/>
    </reaction>
</comment>
<evidence type="ECO:0000256" key="9">
    <source>
        <dbReference type="ARBA" id="ARBA00022516"/>
    </source>
</evidence>
<keyword evidence="10" id="KW-0812">Transmembrane</keyword>
<dbReference type="PIRSF" id="PIRSF001273">
    <property type="entry name" value="CDH"/>
    <property type="match status" value="1"/>
</dbReference>
<evidence type="ECO:0000256" key="14">
    <source>
        <dbReference type="ARBA" id="ARBA00023136"/>
    </source>
</evidence>
<keyword evidence="15" id="KW-0594">Phospholipid biosynthesis</keyword>
<keyword evidence="14" id="KW-0472">Membrane</keyword>
<evidence type="ECO:0000256" key="16">
    <source>
        <dbReference type="ARBA" id="ARBA00023264"/>
    </source>
</evidence>
<evidence type="ECO:0000256" key="8">
    <source>
        <dbReference type="ARBA" id="ARBA00022475"/>
    </source>
</evidence>
<feature type="signal peptide" evidence="19">
    <location>
        <begin position="1"/>
        <end position="27"/>
    </location>
</feature>
<evidence type="ECO:0000313" key="20">
    <source>
        <dbReference type="EMBL" id="SIT46423.1"/>
    </source>
</evidence>
<evidence type="ECO:0000256" key="17">
    <source>
        <dbReference type="ARBA" id="ARBA00032888"/>
    </source>
</evidence>
<dbReference type="InterPro" id="IPR003763">
    <property type="entry name" value="CDP-diacylglyc_Pase"/>
</dbReference>
<proteinExistence type="inferred from homology"/>
<dbReference type="UniPathway" id="UPA00609">
    <property type="reaction ID" value="UER00664"/>
</dbReference>
<evidence type="ECO:0000256" key="6">
    <source>
        <dbReference type="ARBA" id="ARBA00012375"/>
    </source>
</evidence>
<dbReference type="Gene3D" id="3.30.428.30">
    <property type="entry name" value="HIT family - CDH-like"/>
    <property type="match status" value="1"/>
</dbReference>